<dbReference type="PANTHER" id="PTHR43811:SF19">
    <property type="entry name" value="39 KDA FK506-BINDING NUCLEAR PROTEIN"/>
    <property type="match status" value="1"/>
</dbReference>
<feature type="signal peptide" evidence="9">
    <location>
        <begin position="1"/>
        <end position="21"/>
    </location>
</feature>
<dbReference type="InterPro" id="IPR036944">
    <property type="entry name" value="PPIase_FKBP_N_sf"/>
</dbReference>
<comment type="similarity">
    <text evidence="2 7">Belongs to the FKBP-type PPIase family.</text>
</comment>
<evidence type="ECO:0000256" key="3">
    <source>
        <dbReference type="ARBA" id="ARBA00022729"/>
    </source>
</evidence>
<keyword evidence="5 6" id="KW-0413">Isomerase</keyword>
<dbReference type="Pfam" id="PF01346">
    <property type="entry name" value="FKBP_N"/>
    <property type="match status" value="1"/>
</dbReference>
<evidence type="ECO:0000256" key="2">
    <source>
        <dbReference type="ARBA" id="ARBA00006577"/>
    </source>
</evidence>
<dbReference type="SUPFAM" id="SSF54534">
    <property type="entry name" value="FKBP-like"/>
    <property type="match status" value="1"/>
</dbReference>
<evidence type="ECO:0000256" key="8">
    <source>
        <dbReference type="SAM" id="MobiDB-lite"/>
    </source>
</evidence>
<dbReference type="Gene3D" id="1.10.287.460">
    <property type="entry name" value="Peptidyl-prolyl cis-trans isomerase, FKBP-type, N-terminal domain"/>
    <property type="match status" value="1"/>
</dbReference>
<feature type="region of interest" description="Disordered" evidence="8">
    <location>
        <begin position="26"/>
        <end position="46"/>
    </location>
</feature>
<dbReference type="InterPro" id="IPR046357">
    <property type="entry name" value="PPIase_dom_sf"/>
</dbReference>
<dbReference type="EMBL" id="FNCH01000035">
    <property type="protein sequence ID" value="SDH67017.1"/>
    <property type="molecule type" value="Genomic_DNA"/>
</dbReference>
<protein>
    <recommendedName>
        <fullName evidence="7">Peptidyl-prolyl cis-trans isomerase</fullName>
        <ecNumber evidence="7">5.2.1.8</ecNumber>
    </recommendedName>
</protein>
<name>A0A1G8EAY1_9SPHI</name>
<evidence type="ECO:0000256" key="6">
    <source>
        <dbReference type="PROSITE-ProRule" id="PRU00277"/>
    </source>
</evidence>
<evidence type="ECO:0000256" key="1">
    <source>
        <dbReference type="ARBA" id="ARBA00000971"/>
    </source>
</evidence>
<dbReference type="InterPro" id="IPR001179">
    <property type="entry name" value="PPIase_FKBP_dom"/>
</dbReference>
<accession>A0A1G8EAY1</accession>
<evidence type="ECO:0000256" key="9">
    <source>
        <dbReference type="SAM" id="SignalP"/>
    </source>
</evidence>
<dbReference type="AlphaFoldDB" id="A0A1G8EAY1"/>
<dbReference type="PANTHER" id="PTHR43811">
    <property type="entry name" value="FKBP-TYPE PEPTIDYL-PROLYL CIS-TRANS ISOMERASE FKPA"/>
    <property type="match status" value="1"/>
</dbReference>
<dbReference type="STRING" id="405671.SAMN05421827_13523"/>
<feature type="compositionally biased region" description="Low complexity" evidence="8">
    <location>
        <begin position="31"/>
        <end position="44"/>
    </location>
</feature>
<dbReference type="Proteomes" id="UP000199643">
    <property type="component" value="Unassembled WGS sequence"/>
</dbReference>
<dbReference type="Gene3D" id="3.10.50.40">
    <property type="match status" value="1"/>
</dbReference>
<feature type="domain" description="PPIase FKBP-type" evidence="10">
    <location>
        <begin position="168"/>
        <end position="254"/>
    </location>
</feature>
<dbReference type="GO" id="GO:0003755">
    <property type="term" value="F:peptidyl-prolyl cis-trans isomerase activity"/>
    <property type="evidence" value="ECO:0007669"/>
    <property type="project" value="UniProtKB-UniRule"/>
</dbReference>
<dbReference type="Pfam" id="PF00254">
    <property type="entry name" value="FKBP_C"/>
    <property type="match status" value="1"/>
</dbReference>
<dbReference type="InterPro" id="IPR000774">
    <property type="entry name" value="PPIase_FKBP_N"/>
</dbReference>
<keyword evidence="3 9" id="KW-0732">Signal</keyword>
<dbReference type="NCBIfam" id="NF008602">
    <property type="entry name" value="PRK11570.1"/>
    <property type="match status" value="1"/>
</dbReference>
<evidence type="ECO:0000313" key="11">
    <source>
        <dbReference type="EMBL" id="SDH67017.1"/>
    </source>
</evidence>
<dbReference type="RefSeq" id="WP_090504904.1">
    <property type="nucleotide sequence ID" value="NZ_FNCH01000035.1"/>
</dbReference>
<comment type="catalytic activity">
    <reaction evidence="1 6 7">
        <text>[protein]-peptidylproline (omega=180) = [protein]-peptidylproline (omega=0)</text>
        <dbReference type="Rhea" id="RHEA:16237"/>
        <dbReference type="Rhea" id="RHEA-COMP:10747"/>
        <dbReference type="Rhea" id="RHEA-COMP:10748"/>
        <dbReference type="ChEBI" id="CHEBI:83833"/>
        <dbReference type="ChEBI" id="CHEBI:83834"/>
        <dbReference type="EC" id="5.2.1.8"/>
    </reaction>
</comment>
<keyword evidence="4 6" id="KW-0697">Rotamase</keyword>
<evidence type="ECO:0000256" key="5">
    <source>
        <dbReference type="ARBA" id="ARBA00023235"/>
    </source>
</evidence>
<evidence type="ECO:0000256" key="7">
    <source>
        <dbReference type="RuleBase" id="RU003915"/>
    </source>
</evidence>
<keyword evidence="12" id="KW-1185">Reference proteome</keyword>
<evidence type="ECO:0000313" key="12">
    <source>
        <dbReference type="Proteomes" id="UP000199643"/>
    </source>
</evidence>
<dbReference type="PROSITE" id="PS50059">
    <property type="entry name" value="FKBP_PPIASE"/>
    <property type="match status" value="1"/>
</dbReference>
<reference evidence="12" key="1">
    <citation type="submission" date="2016-10" db="EMBL/GenBank/DDBJ databases">
        <authorList>
            <person name="Varghese N."/>
            <person name="Submissions S."/>
        </authorList>
    </citation>
    <scope>NUCLEOTIDE SEQUENCE [LARGE SCALE GENOMIC DNA]</scope>
    <source>
        <strain evidence="12">DSM 17933</strain>
    </source>
</reference>
<feature type="chain" id="PRO_5011432522" description="Peptidyl-prolyl cis-trans isomerase" evidence="9">
    <location>
        <begin position="22"/>
        <end position="256"/>
    </location>
</feature>
<organism evidence="11 12">
    <name type="scientific">Pedobacter terrae</name>
    <dbReference type="NCBI Taxonomy" id="405671"/>
    <lineage>
        <taxon>Bacteria</taxon>
        <taxon>Pseudomonadati</taxon>
        <taxon>Bacteroidota</taxon>
        <taxon>Sphingobacteriia</taxon>
        <taxon>Sphingobacteriales</taxon>
        <taxon>Sphingobacteriaceae</taxon>
        <taxon>Pedobacter</taxon>
    </lineage>
</organism>
<dbReference type="GO" id="GO:0006457">
    <property type="term" value="P:protein folding"/>
    <property type="evidence" value="ECO:0007669"/>
    <property type="project" value="InterPro"/>
</dbReference>
<evidence type="ECO:0000259" key="10">
    <source>
        <dbReference type="PROSITE" id="PS50059"/>
    </source>
</evidence>
<evidence type="ECO:0000256" key="4">
    <source>
        <dbReference type="ARBA" id="ARBA00023110"/>
    </source>
</evidence>
<dbReference type="OrthoDB" id="9814548at2"/>
<dbReference type="EC" id="5.2.1.8" evidence="7"/>
<sequence length="256" mass="27455">MKRIFLAVCLSGIAVASYAQTKTPAKKPVAKKPTTASKKSVPTTGLKSALDSTSYAFGTSIGASLKTTGLSTLNYEVLLKGLKDAFTGSKGVLTQQQAQQCIEKALAKASSVKNKAEEAANKIKYAPIMKEGQDFLEQNKKRAGVQTTASGLQYEVLTAGTGVKPQATDSVLVHYKGTLLNGKQFDSSYDRGEPISFPLNRVIPGWTEGVQLMPAGSKYKFFIPYNLAYGERGAGQDIPPYSTLIFEVELLKVNGK</sequence>
<dbReference type="FunFam" id="3.10.50.40:FF:000045">
    <property type="entry name" value="Peptidyl-prolyl cis-trans isomerase"/>
    <property type="match status" value="1"/>
</dbReference>
<gene>
    <name evidence="11" type="ORF">SAMN05421827_13523</name>
</gene>
<proteinExistence type="inferred from homology"/>